<dbReference type="Gene3D" id="1.10.443.10">
    <property type="entry name" value="Intergrase catalytic core"/>
    <property type="match status" value="1"/>
</dbReference>
<dbReference type="Proteomes" id="UP000215005">
    <property type="component" value="Chromosome"/>
</dbReference>
<accession>A0A223SCR4</accession>
<dbReference type="InterPro" id="IPR011010">
    <property type="entry name" value="DNA_brk_join_enz"/>
</dbReference>
<evidence type="ECO:0000313" key="5">
    <source>
        <dbReference type="Proteomes" id="UP000215005"/>
    </source>
</evidence>
<organism evidence="4 5">
    <name type="scientific">Nocardiopsis gilva YIM 90087</name>
    <dbReference type="NCBI Taxonomy" id="1235441"/>
    <lineage>
        <taxon>Bacteria</taxon>
        <taxon>Bacillati</taxon>
        <taxon>Actinomycetota</taxon>
        <taxon>Actinomycetes</taxon>
        <taxon>Streptosporangiales</taxon>
        <taxon>Nocardiopsidaceae</taxon>
        <taxon>Nocardiopsis</taxon>
    </lineage>
</organism>
<dbReference type="KEGG" id="ngv:CDO52_00310"/>
<gene>
    <name evidence="4" type="ORF">CDO52_00310</name>
</gene>
<dbReference type="GO" id="GO:0015074">
    <property type="term" value="P:DNA integration"/>
    <property type="evidence" value="ECO:0007669"/>
    <property type="project" value="InterPro"/>
</dbReference>
<evidence type="ECO:0000259" key="3">
    <source>
        <dbReference type="PROSITE" id="PS51898"/>
    </source>
</evidence>
<dbReference type="GO" id="GO:0003677">
    <property type="term" value="F:DNA binding"/>
    <property type="evidence" value="ECO:0007669"/>
    <property type="project" value="InterPro"/>
</dbReference>
<evidence type="ECO:0000256" key="2">
    <source>
        <dbReference type="SAM" id="MobiDB-lite"/>
    </source>
</evidence>
<feature type="region of interest" description="Disordered" evidence="2">
    <location>
        <begin position="234"/>
        <end position="263"/>
    </location>
</feature>
<keyword evidence="1" id="KW-0233">DNA recombination</keyword>
<feature type="region of interest" description="Disordered" evidence="2">
    <location>
        <begin position="1"/>
        <end position="59"/>
    </location>
</feature>
<dbReference type="AlphaFoldDB" id="A0A223SCR4"/>
<evidence type="ECO:0000313" key="4">
    <source>
        <dbReference type="EMBL" id="ASU85954.1"/>
    </source>
</evidence>
<dbReference type="GO" id="GO:0006310">
    <property type="term" value="P:DNA recombination"/>
    <property type="evidence" value="ECO:0007669"/>
    <property type="project" value="UniProtKB-KW"/>
</dbReference>
<evidence type="ECO:0000256" key="1">
    <source>
        <dbReference type="ARBA" id="ARBA00023172"/>
    </source>
</evidence>
<dbReference type="Pfam" id="PF00589">
    <property type="entry name" value="Phage_integrase"/>
    <property type="match status" value="1"/>
</dbReference>
<keyword evidence="5" id="KW-1185">Reference proteome</keyword>
<dbReference type="InterPro" id="IPR002104">
    <property type="entry name" value="Integrase_catalytic"/>
</dbReference>
<feature type="compositionally biased region" description="Low complexity" evidence="2">
    <location>
        <begin position="14"/>
        <end position="31"/>
    </location>
</feature>
<dbReference type="PANTHER" id="PTHR30349:SF87">
    <property type="entry name" value="TRANSPOSASE A"/>
    <property type="match status" value="1"/>
</dbReference>
<reference evidence="4 5" key="1">
    <citation type="submission" date="2017-08" db="EMBL/GenBank/DDBJ databases">
        <title>The complete genome sequence of Nocardiopsis gilva YIM 90087.</title>
        <authorList>
            <person name="Yin M."/>
            <person name="Tang S."/>
        </authorList>
    </citation>
    <scope>NUCLEOTIDE SEQUENCE [LARGE SCALE GENOMIC DNA]</scope>
    <source>
        <strain evidence="4 5">YIM 90087</strain>
    </source>
</reference>
<dbReference type="InterPro" id="IPR050090">
    <property type="entry name" value="Tyrosine_recombinase_XerCD"/>
</dbReference>
<dbReference type="EMBL" id="CP022753">
    <property type="protein sequence ID" value="ASU85954.1"/>
    <property type="molecule type" value="Genomic_DNA"/>
</dbReference>
<dbReference type="PANTHER" id="PTHR30349">
    <property type="entry name" value="PHAGE INTEGRASE-RELATED"/>
    <property type="match status" value="1"/>
</dbReference>
<proteinExistence type="predicted"/>
<feature type="domain" description="Tyr recombinase" evidence="3">
    <location>
        <begin position="53"/>
        <end position="240"/>
    </location>
</feature>
<dbReference type="InterPro" id="IPR013762">
    <property type="entry name" value="Integrase-like_cat_sf"/>
</dbReference>
<feature type="region of interest" description="Disordered" evidence="2">
    <location>
        <begin position="358"/>
        <end position="388"/>
    </location>
</feature>
<dbReference type="PROSITE" id="PS51898">
    <property type="entry name" value="TYR_RECOMBINASE"/>
    <property type="match status" value="1"/>
</dbReference>
<protein>
    <recommendedName>
        <fullName evidence="3">Tyr recombinase domain-containing protein</fullName>
    </recommendedName>
</protein>
<sequence>MTSSASARPTPRQATRPSTSATSAPSTTGSCAKKRSRSARTPCSRSARPRSHEGHPVLAPEHITALLKTCKGNSFEARRDRAIILTLLDNGVRVSGLVGLRYTPDDSDTNDVLLQQSALRVTLKGGDMRLVPIGRAAAYAIDRYLRARRNHNKSHRKELWLSPKGALTDSGVRQMLKRRAKLAGIHHIYPHLFRHTAAHLLKLSGLSEEELMAICGWKSAAMAKRYGASAAAARARTAHRRVSRQTRPQQPDPRYTSAPGSLPGPGARLLGDLVEVQARKLAEVVEAEFTRQFAHELRRDRCGRVPPRLDLSPERSPILPRVGQTRGLAEHFTDLTAQVVVVITQQVPDGNALTRVDDRDELPAHLDHGRDERVGRCQLPRRPESKGK</sequence>
<dbReference type="SUPFAM" id="SSF56349">
    <property type="entry name" value="DNA breaking-rejoining enzymes"/>
    <property type="match status" value="1"/>
</dbReference>
<name>A0A223SCR4_9ACTN</name>